<dbReference type="SUPFAM" id="SSF46785">
    <property type="entry name" value="Winged helix' DNA-binding domain"/>
    <property type="match status" value="1"/>
</dbReference>
<dbReference type="GO" id="GO:1900376">
    <property type="term" value="P:regulation of secondary metabolite biosynthetic process"/>
    <property type="evidence" value="ECO:0007669"/>
    <property type="project" value="TreeGrafter"/>
</dbReference>
<evidence type="ECO:0000256" key="7">
    <source>
        <dbReference type="PIRSR" id="PIRSR602481-1"/>
    </source>
</evidence>
<evidence type="ECO:0000256" key="6">
    <source>
        <dbReference type="ARBA" id="ARBA00023163"/>
    </source>
</evidence>
<dbReference type="PANTHER" id="PTHR33202">
    <property type="entry name" value="ZINC UPTAKE REGULATION PROTEIN"/>
    <property type="match status" value="1"/>
</dbReference>
<dbReference type="PANTHER" id="PTHR33202:SF8">
    <property type="entry name" value="PEROXIDE-RESPONSIVE REPRESSOR PERR"/>
    <property type="match status" value="1"/>
</dbReference>
<dbReference type="InterPro" id="IPR036388">
    <property type="entry name" value="WH-like_DNA-bd_sf"/>
</dbReference>
<protein>
    <submittedName>
        <fullName evidence="8">Transcriptional repressor</fullName>
    </submittedName>
</protein>
<dbReference type="InterPro" id="IPR002481">
    <property type="entry name" value="FUR"/>
</dbReference>
<evidence type="ECO:0000313" key="8">
    <source>
        <dbReference type="EMBL" id="BCI59844.1"/>
    </source>
</evidence>
<keyword evidence="6" id="KW-0804">Transcription</keyword>
<comment type="cofactor">
    <cofactor evidence="7">
        <name>Zn(2+)</name>
        <dbReference type="ChEBI" id="CHEBI:29105"/>
    </cofactor>
    <text evidence="7">Binds 1 zinc ion per subunit.</text>
</comment>
<keyword evidence="2" id="KW-0678">Repressor</keyword>
<evidence type="ECO:0000256" key="5">
    <source>
        <dbReference type="ARBA" id="ARBA00023125"/>
    </source>
</evidence>
<dbReference type="GO" id="GO:0045892">
    <property type="term" value="P:negative regulation of DNA-templated transcription"/>
    <property type="evidence" value="ECO:0007669"/>
    <property type="project" value="TreeGrafter"/>
</dbReference>
<proteinExistence type="inferred from homology"/>
<dbReference type="GO" id="GO:0003700">
    <property type="term" value="F:DNA-binding transcription factor activity"/>
    <property type="evidence" value="ECO:0007669"/>
    <property type="project" value="InterPro"/>
</dbReference>
<feature type="binding site" evidence="7">
    <location>
        <position position="122"/>
    </location>
    <ligand>
        <name>Zn(2+)</name>
        <dbReference type="ChEBI" id="CHEBI:29105"/>
    </ligand>
</feature>
<dbReference type="InterPro" id="IPR043135">
    <property type="entry name" value="Fur_C"/>
</dbReference>
<dbReference type="AlphaFoldDB" id="A0A7I8D5C1"/>
<keyword evidence="7" id="KW-0479">Metal-binding</keyword>
<evidence type="ECO:0000256" key="1">
    <source>
        <dbReference type="ARBA" id="ARBA00007957"/>
    </source>
</evidence>
<comment type="similarity">
    <text evidence="1">Belongs to the Fur family.</text>
</comment>
<dbReference type="KEGG" id="sman:C12CBH8_04830"/>
<keyword evidence="4" id="KW-0805">Transcription regulation</keyword>
<evidence type="ECO:0000256" key="4">
    <source>
        <dbReference type="ARBA" id="ARBA00023015"/>
    </source>
</evidence>
<feature type="binding site" evidence="7">
    <location>
        <position position="82"/>
    </location>
    <ligand>
        <name>Zn(2+)</name>
        <dbReference type="ChEBI" id="CHEBI:29105"/>
    </ligand>
</feature>
<dbReference type="RefSeq" id="WP_090265831.1">
    <property type="nucleotide sequence ID" value="NZ_AP023321.1"/>
</dbReference>
<dbReference type="Pfam" id="PF01475">
    <property type="entry name" value="FUR"/>
    <property type="match status" value="1"/>
</dbReference>
<gene>
    <name evidence="8" type="ORF">C12CBH8_04830</name>
</gene>
<dbReference type="Proteomes" id="UP000593890">
    <property type="component" value="Chromosome"/>
</dbReference>
<name>A0A7I8D5C1_9FIRM</name>
<accession>A0A7I8D5C1</accession>
<dbReference type="GO" id="GO:0000976">
    <property type="term" value="F:transcription cis-regulatory region binding"/>
    <property type="evidence" value="ECO:0007669"/>
    <property type="project" value="TreeGrafter"/>
</dbReference>
<dbReference type="EMBL" id="AP023321">
    <property type="protein sequence ID" value="BCI59844.1"/>
    <property type="molecule type" value="Genomic_DNA"/>
</dbReference>
<evidence type="ECO:0000256" key="2">
    <source>
        <dbReference type="ARBA" id="ARBA00022491"/>
    </source>
</evidence>
<feature type="binding site" evidence="7">
    <location>
        <position position="79"/>
    </location>
    <ligand>
        <name>Zn(2+)</name>
        <dbReference type="ChEBI" id="CHEBI:29105"/>
    </ligand>
</feature>
<evidence type="ECO:0000313" key="9">
    <source>
        <dbReference type="Proteomes" id="UP000593890"/>
    </source>
</evidence>
<organism evidence="8 9">
    <name type="scientific">Solibaculum mannosilyticum</name>
    <dbReference type="NCBI Taxonomy" id="2780922"/>
    <lineage>
        <taxon>Bacteria</taxon>
        <taxon>Bacillati</taxon>
        <taxon>Bacillota</taxon>
        <taxon>Clostridia</taxon>
        <taxon>Eubacteriales</taxon>
        <taxon>Oscillospiraceae</taxon>
        <taxon>Solibaculum</taxon>
    </lineage>
</organism>
<evidence type="ECO:0000256" key="3">
    <source>
        <dbReference type="ARBA" id="ARBA00022833"/>
    </source>
</evidence>
<keyword evidence="3 7" id="KW-0862">Zinc</keyword>
<dbReference type="Gene3D" id="3.30.1490.190">
    <property type="match status" value="1"/>
</dbReference>
<reference evidence="9" key="1">
    <citation type="submission" date="2020-07" db="EMBL/GenBank/DDBJ databases">
        <title>Complete genome sequencing of Clostridia bacterium strain 12CBH8.</title>
        <authorList>
            <person name="Sakamoto M."/>
            <person name="Murakami T."/>
            <person name="Mori H."/>
        </authorList>
    </citation>
    <scope>NUCLEOTIDE SEQUENCE [LARGE SCALE GENOMIC DNA]</scope>
    <source>
        <strain evidence="9">12CBH8</strain>
    </source>
</reference>
<dbReference type="Gene3D" id="1.10.10.10">
    <property type="entry name" value="Winged helix-like DNA-binding domain superfamily/Winged helix DNA-binding domain"/>
    <property type="match status" value="1"/>
</dbReference>
<dbReference type="InterPro" id="IPR036390">
    <property type="entry name" value="WH_DNA-bd_sf"/>
</dbReference>
<keyword evidence="5" id="KW-0238">DNA-binding</keyword>
<dbReference type="CDD" id="cd07153">
    <property type="entry name" value="Fur_like"/>
    <property type="match status" value="1"/>
</dbReference>
<feature type="binding site" evidence="7">
    <location>
        <position position="119"/>
    </location>
    <ligand>
        <name>Zn(2+)</name>
        <dbReference type="ChEBI" id="CHEBI:29105"/>
    </ligand>
</feature>
<sequence length="148" mass="16999">MRYSKQRELIYQTVKANPIHPTADQVYHCLKKEHPTISLGTVYRNLNLLAEHGLLRKIHMPDSSDRFDGRLDGHYHMQCCCCGRIYDVELPKLDGLRHDIQATTGFQVSECDIVIKGTCKDCQTNNNLHSIECQGGKNYGFERFQDIS</sequence>
<dbReference type="GO" id="GO:0008270">
    <property type="term" value="F:zinc ion binding"/>
    <property type="evidence" value="ECO:0007669"/>
    <property type="project" value="TreeGrafter"/>
</dbReference>
<keyword evidence="9" id="KW-1185">Reference proteome</keyword>